<keyword evidence="1" id="KW-0805">Transcription regulation</keyword>
<dbReference type="PROSITE" id="PS50943">
    <property type="entry name" value="HTH_CROC1"/>
    <property type="match status" value="1"/>
</dbReference>
<evidence type="ECO:0000256" key="1">
    <source>
        <dbReference type="ARBA" id="ARBA00023015"/>
    </source>
</evidence>
<dbReference type="SMART" id="SM00530">
    <property type="entry name" value="HTH_XRE"/>
    <property type="match status" value="1"/>
</dbReference>
<dbReference type="RefSeq" id="WP_119107834.1">
    <property type="nucleotide sequence ID" value="NZ_QXJC01000001.1"/>
</dbReference>
<dbReference type="AlphaFoldDB" id="A0A398CAN5"/>
<proteinExistence type="predicted"/>
<evidence type="ECO:0000259" key="4">
    <source>
        <dbReference type="PROSITE" id="PS50943"/>
    </source>
</evidence>
<sequence length="93" mass="10309">MPTEIEKFQRDLLESVQQMKRGEAARTTQVKLPVAAEARAKMGLSQQAFALLLGVSARTLQDWEQGRRSPTGAAKTLLRVAVAHPEVLQELRV</sequence>
<evidence type="ECO:0000313" key="6">
    <source>
        <dbReference type="Proteomes" id="UP000266302"/>
    </source>
</evidence>
<dbReference type="InterPro" id="IPR001387">
    <property type="entry name" value="Cro/C1-type_HTH"/>
</dbReference>
<keyword evidence="2" id="KW-0238">DNA-binding</keyword>
<dbReference type="CDD" id="cd00093">
    <property type="entry name" value="HTH_XRE"/>
    <property type="match status" value="1"/>
</dbReference>
<dbReference type="PANTHER" id="PTHR36511">
    <property type="entry name" value="MERR FAMILY BACTERIAL REGULATORY PROTEIN"/>
    <property type="match status" value="1"/>
</dbReference>
<comment type="caution">
    <text evidence="5">The sequence shown here is derived from an EMBL/GenBank/DDBJ whole genome shotgun (WGS) entry which is preliminary data.</text>
</comment>
<reference evidence="5 6" key="1">
    <citation type="submission" date="2018-09" db="EMBL/GenBank/DDBJ databases">
        <title>Draft genome of Simplicispira sp. NY-02.</title>
        <authorList>
            <person name="Im W.T."/>
        </authorList>
    </citation>
    <scope>NUCLEOTIDE SEQUENCE [LARGE SCALE GENOMIC DNA]</scope>
    <source>
        <strain evidence="5 6">NY-02</strain>
    </source>
</reference>
<name>A0A398CAN5_9BURK</name>
<protein>
    <submittedName>
        <fullName evidence="5">Helix-turn-helix domain-containing protein</fullName>
    </submittedName>
</protein>
<dbReference type="OrthoDB" id="9799384at2"/>
<keyword evidence="3" id="KW-0804">Transcription</keyword>
<dbReference type="GO" id="GO:0003677">
    <property type="term" value="F:DNA binding"/>
    <property type="evidence" value="ECO:0007669"/>
    <property type="project" value="UniProtKB-KW"/>
</dbReference>
<dbReference type="SUPFAM" id="SSF47413">
    <property type="entry name" value="lambda repressor-like DNA-binding domains"/>
    <property type="match status" value="1"/>
</dbReference>
<evidence type="ECO:0000313" key="5">
    <source>
        <dbReference type="EMBL" id="RID99384.1"/>
    </source>
</evidence>
<dbReference type="InterPro" id="IPR052359">
    <property type="entry name" value="HTH-type_reg/antitoxin"/>
</dbReference>
<evidence type="ECO:0000256" key="2">
    <source>
        <dbReference type="ARBA" id="ARBA00023125"/>
    </source>
</evidence>
<dbReference type="Pfam" id="PF01381">
    <property type="entry name" value="HTH_3"/>
    <property type="match status" value="1"/>
</dbReference>
<dbReference type="EMBL" id="QXJC01000001">
    <property type="protein sequence ID" value="RID99384.1"/>
    <property type="molecule type" value="Genomic_DNA"/>
</dbReference>
<feature type="domain" description="HTH cro/C1-type" evidence="4">
    <location>
        <begin position="37"/>
        <end position="71"/>
    </location>
</feature>
<gene>
    <name evidence="5" type="ORF">D3F03_02875</name>
</gene>
<dbReference type="Proteomes" id="UP000266302">
    <property type="component" value="Unassembled WGS sequence"/>
</dbReference>
<dbReference type="PANTHER" id="PTHR36511:SF4">
    <property type="entry name" value="ANTITOXIN MQSA"/>
    <property type="match status" value="1"/>
</dbReference>
<evidence type="ECO:0000256" key="3">
    <source>
        <dbReference type="ARBA" id="ARBA00023163"/>
    </source>
</evidence>
<accession>A0A398CAN5</accession>
<organism evidence="5 6">
    <name type="scientific">Simplicispira hankyongi</name>
    <dbReference type="NCBI Taxonomy" id="2315688"/>
    <lineage>
        <taxon>Bacteria</taxon>
        <taxon>Pseudomonadati</taxon>
        <taxon>Pseudomonadota</taxon>
        <taxon>Betaproteobacteria</taxon>
        <taxon>Burkholderiales</taxon>
        <taxon>Comamonadaceae</taxon>
        <taxon>Simplicispira</taxon>
    </lineage>
</organism>
<keyword evidence="6" id="KW-1185">Reference proteome</keyword>
<dbReference type="Gene3D" id="1.10.260.40">
    <property type="entry name" value="lambda repressor-like DNA-binding domains"/>
    <property type="match status" value="1"/>
</dbReference>
<dbReference type="InterPro" id="IPR010982">
    <property type="entry name" value="Lambda_DNA-bd_dom_sf"/>
</dbReference>